<evidence type="ECO:0000313" key="3">
    <source>
        <dbReference type="Proteomes" id="UP000037510"/>
    </source>
</evidence>
<organism evidence="2 3">
    <name type="scientific">Operophtera brumata</name>
    <name type="common">Winter moth</name>
    <name type="synonym">Phalaena brumata</name>
    <dbReference type="NCBI Taxonomy" id="104452"/>
    <lineage>
        <taxon>Eukaryota</taxon>
        <taxon>Metazoa</taxon>
        <taxon>Ecdysozoa</taxon>
        <taxon>Arthropoda</taxon>
        <taxon>Hexapoda</taxon>
        <taxon>Insecta</taxon>
        <taxon>Pterygota</taxon>
        <taxon>Neoptera</taxon>
        <taxon>Endopterygota</taxon>
        <taxon>Lepidoptera</taxon>
        <taxon>Glossata</taxon>
        <taxon>Ditrysia</taxon>
        <taxon>Geometroidea</taxon>
        <taxon>Geometridae</taxon>
        <taxon>Larentiinae</taxon>
        <taxon>Operophtera</taxon>
    </lineage>
</organism>
<evidence type="ECO:0000259" key="1">
    <source>
        <dbReference type="Pfam" id="PF00089"/>
    </source>
</evidence>
<dbReference type="InterPro" id="IPR043504">
    <property type="entry name" value="Peptidase_S1_PA_chymotrypsin"/>
</dbReference>
<proteinExistence type="predicted"/>
<feature type="non-terminal residue" evidence="2">
    <location>
        <position position="157"/>
    </location>
</feature>
<dbReference type="Gene3D" id="2.40.10.10">
    <property type="entry name" value="Trypsin-like serine proteases"/>
    <property type="match status" value="1"/>
</dbReference>
<sequence>EYWCVDPGTDGGSRLCRDHEPAGTRVDPKCRTNYYSPSDLTHMRCLGGYWDYTAKCLPDCGRVTPDGMGLAVGGERVRRGVLPWHAGIYTKTVQRNTTLYEYQQVCGGTLISSKVVISAAHCFWTALEKQLPASQFAVAVGKLYRPWGDPVDQAQKS</sequence>
<feature type="non-terminal residue" evidence="2">
    <location>
        <position position="1"/>
    </location>
</feature>
<accession>A0A0L7L8B6</accession>
<protein>
    <submittedName>
        <fullName evidence="2">Hemolymph protein 14</fullName>
    </submittedName>
</protein>
<dbReference type="EMBL" id="JTDY01002271">
    <property type="protein sequence ID" value="KOB71758.1"/>
    <property type="molecule type" value="Genomic_DNA"/>
</dbReference>
<dbReference type="Pfam" id="PF00089">
    <property type="entry name" value="Trypsin"/>
    <property type="match status" value="1"/>
</dbReference>
<comment type="caution">
    <text evidence="2">The sequence shown here is derived from an EMBL/GenBank/DDBJ whole genome shotgun (WGS) entry which is preliminary data.</text>
</comment>
<keyword evidence="3" id="KW-1185">Reference proteome</keyword>
<name>A0A0L7L8B6_OPEBR</name>
<dbReference type="Proteomes" id="UP000037510">
    <property type="component" value="Unassembled WGS sequence"/>
</dbReference>
<dbReference type="GO" id="GO:0006508">
    <property type="term" value="P:proteolysis"/>
    <property type="evidence" value="ECO:0007669"/>
    <property type="project" value="InterPro"/>
</dbReference>
<reference evidence="2 3" key="1">
    <citation type="journal article" date="2015" name="Genome Biol. Evol.">
        <title>The genome of winter moth (Operophtera brumata) provides a genomic perspective on sexual dimorphism and phenology.</title>
        <authorList>
            <person name="Derks M.F."/>
            <person name="Smit S."/>
            <person name="Salis L."/>
            <person name="Schijlen E."/>
            <person name="Bossers A."/>
            <person name="Mateman C."/>
            <person name="Pijl A.S."/>
            <person name="de Ridder D."/>
            <person name="Groenen M.A."/>
            <person name="Visser M.E."/>
            <person name="Megens H.J."/>
        </authorList>
    </citation>
    <scope>NUCLEOTIDE SEQUENCE [LARGE SCALE GENOMIC DNA]</scope>
    <source>
        <strain evidence="2">WM2013NL</strain>
        <tissue evidence="2">Head and thorax</tissue>
    </source>
</reference>
<dbReference type="GO" id="GO:0004252">
    <property type="term" value="F:serine-type endopeptidase activity"/>
    <property type="evidence" value="ECO:0007669"/>
    <property type="project" value="InterPro"/>
</dbReference>
<dbReference type="AlphaFoldDB" id="A0A0L7L8B6"/>
<dbReference type="InterPro" id="IPR001254">
    <property type="entry name" value="Trypsin_dom"/>
</dbReference>
<dbReference type="STRING" id="104452.A0A0L7L8B6"/>
<evidence type="ECO:0000313" key="2">
    <source>
        <dbReference type="EMBL" id="KOB71758.1"/>
    </source>
</evidence>
<dbReference type="InterPro" id="IPR018114">
    <property type="entry name" value="TRYPSIN_HIS"/>
</dbReference>
<gene>
    <name evidence="2" type="ORF">OBRU01_13194</name>
</gene>
<feature type="domain" description="Peptidase S1" evidence="1">
    <location>
        <begin position="72"/>
        <end position="138"/>
    </location>
</feature>
<dbReference type="SUPFAM" id="SSF50494">
    <property type="entry name" value="Trypsin-like serine proteases"/>
    <property type="match status" value="1"/>
</dbReference>
<dbReference type="PROSITE" id="PS00134">
    <property type="entry name" value="TRYPSIN_HIS"/>
    <property type="match status" value="1"/>
</dbReference>
<dbReference type="InterPro" id="IPR009003">
    <property type="entry name" value="Peptidase_S1_PA"/>
</dbReference>